<proteinExistence type="predicted"/>
<dbReference type="RefSeq" id="WP_371844254.1">
    <property type="nucleotide sequence ID" value="NZ_JBGMEL010000014.1"/>
</dbReference>
<reference evidence="1 2" key="1">
    <citation type="submission" date="2024-08" db="EMBL/GenBank/DDBJ databases">
        <authorList>
            <person name="Ishaq N."/>
        </authorList>
    </citation>
    <scope>NUCLEOTIDE SEQUENCE [LARGE SCALE GENOMIC DNA]</scope>
    <source>
        <strain evidence="1 2">JCM 30400</strain>
    </source>
</reference>
<protein>
    <submittedName>
        <fullName evidence="1">Uncharacterized protein</fullName>
    </submittedName>
</protein>
<dbReference type="Proteomes" id="UP001569414">
    <property type="component" value="Unassembled WGS sequence"/>
</dbReference>
<keyword evidence="2" id="KW-1185">Reference proteome</keyword>
<evidence type="ECO:0000313" key="2">
    <source>
        <dbReference type="Proteomes" id="UP001569414"/>
    </source>
</evidence>
<accession>A0ABV4NQG3</accession>
<name>A0ABV4NQG3_9GAMM</name>
<evidence type="ECO:0000313" key="1">
    <source>
        <dbReference type="EMBL" id="MFA0791769.1"/>
    </source>
</evidence>
<dbReference type="EMBL" id="JBGMEL010000014">
    <property type="protein sequence ID" value="MFA0791769.1"/>
    <property type="molecule type" value="Genomic_DNA"/>
</dbReference>
<comment type="caution">
    <text evidence="1">The sequence shown here is derived from an EMBL/GenBank/DDBJ whole genome shotgun (WGS) entry which is preliminary data.</text>
</comment>
<sequence length="90" mass="10531">MFDNPDLKPSLPKGMFPLPRLAYKNRGVREQFQNVIQTLRILCNFCMVDSEDLGNLSYGKEFEDKAKELFKFLEQEVLPYDESRIVVPET</sequence>
<gene>
    <name evidence="1" type="ORF">ACCI51_14540</name>
</gene>
<organism evidence="1 2">
    <name type="scientific">Microbulbifer echini</name>
    <dbReference type="NCBI Taxonomy" id="1529067"/>
    <lineage>
        <taxon>Bacteria</taxon>
        <taxon>Pseudomonadati</taxon>
        <taxon>Pseudomonadota</taxon>
        <taxon>Gammaproteobacteria</taxon>
        <taxon>Cellvibrionales</taxon>
        <taxon>Microbulbiferaceae</taxon>
        <taxon>Microbulbifer</taxon>
    </lineage>
</organism>